<keyword evidence="9" id="KW-1185">Reference proteome</keyword>
<dbReference type="PANTHER" id="PTHR21198">
    <property type="entry name" value="GLUTAMATE RACEMASE"/>
    <property type="match status" value="1"/>
</dbReference>
<feature type="active site" description="Proton donor/acceptor" evidence="7">
    <location>
        <position position="194"/>
    </location>
</feature>
<dbReference type="InterPro" id="IPR018187">
    <property type="entry name" value="Asp/Glu_racemase_AS_1"/>
</dbReference>
<comment type="pathway">
    <text evidence="7">Cell wall biogenesis; peptidoglycan biosynthesis.</text>
</comment>
<dbReference type="EC" id="5.1.1.3" evidence="2 7"/>
<evidence type="ECO:0000256" key="3">
    <source>
        <dbReference type="ARBA" id="ARBA00022960"/>
    </source>
</evidence>
<keyword evidence="6 7" id="KW-0961">Cell wall biogenesis/degradation</keyword>
<feature type="binding site" evidence="7">
    <location>
        <begin position="16"/>
        <end position="17"/>
    </location>
    <ligand>
        <name>substrate</name>
    </ligand>
</feature>
<feature type="active site" description="Proton donor/acceptor" evidence="7">
    <location>
        <position position="80"/>
    </location>
</feature>
<keyword evidence="4 7" id="KW-0573">Peptidoglycan synthesis</keyword>
<feature type="binding site" evidence="7">
    <location>
        <begin position="195"/>
        <end position="196"/>
    </location>
    <ligand>
        <name>substrate</name>
    </ligand>
</feature>
<dbReference type="Pfam" id="PF01177">
    <property type="entry name" value="Asp_Glu_race"/>
    <property type="match status" value="1"/>
</dbReference>
<dbReference type="InterPro" id="IPR004391">
    <property type="entry name" value="Glu_race"/>
</dbReference>
<evidence type="ECO:0000256" key="7">
    <source>
        <dbReference type="HAMAP-Rule" id="MF_00258"/>
    </source>
</evidence>
<dbReference type="RefSeq" id="WP_194261438.1">
    <property type="nucleotide sequence ID" value="NZ_JABCQH010000002.1"/>
</dbReference>
<gene>
    <name evidence="7 8" type="primary">murI</name>
    <name evidence="8" type="ORF">HKD19_02695</name>
</gene>
<accession>A0ABR9YSF9</accession>
<comment type="caution">
    <text evidence="8">The sequence shown here is derived from an EMBL/GenBank/DDBJ whole genome shotgun (WGS) entry which is preliminary data.</text>
</comment>
<evidence type="ECO:0000256" key="5">
    <source>
        <dbReference type="ARBA" id="ARBA00023235"/>
    </source>
</evidence>
<dbReference type="PANTHER" id="PTHR21198:SF2">
    <property type="entry name" value="GLUTAMATE RACEMASE"/>
    <property type="match status" value="1"/>
</dbReference>
<keyword evidence="3 7" id="KW-0133">Cell shape</keyword>
<keyword evidence="5 7" id="KW-0413">Isomerase</keyword>
<evidence type="ECO:0000256" key="2">
    <source>
        <dbReference type="ARBA" id="ARBA00013090"/>
    </source>
</evidence>
<comment type="function">
    <text evidence="7">Provides the (R)-glutamate required for cell wall biosynthesis.</text>
</comment>
<comment type="similarity">
    <text evidence="7">Belongs to the aspartate/glutamate racemases family.</text>
</comment>
<dbReference type="SUPFAM" id="SSF53681">
    <property type="entry name" value="Aspartate/glutamate racemase"/>
    <property type="match status" value="2"/>
</dbReference>
<proteinExistence type="inferred from homology"/>
<evidence type="ECO:0000313" key="8">
    <source>
        <dbReference type="EMBL" id="MBF0887457.1"/>
    </source>
</evidence>
<reference evidence="8" key="2">
    <citation type="submission" date="2020-11" db="EMBL/GenBank/DDBJ databases">
        <title>Description of novel Gluconobacter species.</title>
        <authorList>
            <person name="Cleenwerck I."/>
            <person name="Cnockaert M."/>
            <person name="Borremans W."/>
            <person name="Wieme A.D."/>
            <person name="De Vuyst L."/>
            <person name="Vandamme P."/>
        </authorList>
    </citation>
    <scope>NUCLEOTIDE SEQUENCE</scope>
    <source>
        <strain evidence="8">LMG 1745</strain>
    </source>
</reference>
<dbReference type="InterPro" id="IPR015942">
    <property type="entry name" value="Asp/Glu/hydantoin_racemase"/>
</dbReference>
<dbReference type="NCBIfam" id="TIGR00067">
    <property type="entry name" value="glut_race"/>
    <property type="match status" value="1"/>
</dbReference>
<evidence type="ECO:0000256" key="6">
    <source>
        <dbReference type="ARBA" id="ARBA00023316"/>
    </source>
</evidence>
<feature type="binding site" evidence="7">
    <location>
        <begin position="81"/>
        <end position="82"/>
    </location>
    <ligand>
        <name>substrate</name>
    </ligand>
</feature>
<dbReference type="HAMAP" id="MF_00258">
    <property type="entry name" value="Glu_racemase"/>
    <property type="match status" value="1"/>
</dbReference>
<dbReference type="InterPro" id="IPR001920">
    <property type="entry name" value="Asp/Glu_race"/>
</dbReference>
<organism evidence="8 9">
    <name type="scientific">Gluconobacter cadivus</name>
    <dbReference type="NCBI Taxonomy" id="2728101"/>
    <lineage>
        <taxon>Bacteria</taxon>
        <taxon>Pseudomonadati</taxon>
        <taxon>Pseudomonadota</taxon>
        <taxon>Alphaproteobacteria</taxon>
        <taxon>Acetobacterales</taxon>
        <taxon>Acetobacteraceae</taxon>
        <taxon>Gluconobacter</taxon>
    </lineage>
</organism>
<protein>
    <recommendedName>
        <fullName evidence="2 7">Glutamate racemase</fullName>
        <ecNumber evidence="2 7">5.1.1.3</ecNumber>
    </recommendedName>
</protein>
<dbReference type="Proteomes" id="UP000662701">
    <property type="component" value="Unassembled WGS sequence"/>
</dbReference>
<name>A0ABR9YSF9_9PROT</name>
<reference evidence="8" key="1">
    <citation type="submission" date="2020-04" db="EMBL/GenBank/DDBJ databases">
        <authorList>
            <person name="Sombolestani A."/>
        </authorList>
    </citation>
    <scope>NUCLEOTIDE SEQUENCE</scope>
    <source>
        <strain evidence="8">LMG 1745</strain>
    </source>
</reference>
<dbReference type="Gene3D" id="3.40.50.1860">
    <property type="match status" value="2"/>
</dbReference>
<evidence type="ECO:0000256" key="1">
    <source>
        <dbReference type="ARBA" id="ARBA00001602"/>
    </source>
</evidence>
<dbReference type="GO" id="GO:0008881">
    <property type="term" value="F:glutamate racemase activity"/>
    <property type="evidence" value="ECO:0007669"/>
    <property type="project" value="UniProtKB-EC"/>
</dbReference>
<feature type="binding site" evidence="7">
    <location>
        <begin position="48"/>
        <end position="49"/>
    </location>
    <ligand>
        <name>substrate</name>
    </ligand>
</feature>
<evidence type="ECO:0000313" key="9">
    <source>
        <dbReference type="Proteomes" id="UP000662701"/>
    </source>
</evidence>
<dbReference type="PROSITE" id="PS00923">
    <property type="entry name" value="ASP_GLU_RACEMASE_1"/>
    <property type="match status" value="1"/>
</dbReference>
<comment type="catalytic activity">
    <reaction evidence="1 7">
        <text>L-glutamate = D-glutamate</text>
        <dbReference type="Rhea" id="RHEA:12813"/>
        <dbReference type="ChEBI" id="CHEBI:29985"/>
        <dbReference type="ChEBI" id="CHEBI:29986"/>
        <dbReference type="EC" id="5.1.1.3"/>
    </reaction>
</comment>
<dbReference type="EMBL" id="JABCQH010000002">
    <property type="protein sequence ID" value="MBF0887457.1"/>
    <property type="molecule type" value="Genomic_DNA"/>
</dbReference>
<sequence>METGASVPAGRSLVFDSGIGGMGVVQALRDLLPALHIDYLADTALFPYGEQPDDLLTARIVNLLVAACDDLQPDVLVIACNTASTIALPALRERLSIPVVGCVPPIRWAGRVSESRVIGLLSTSATARRPYTLRLHQEFAADCRLITHGARRLADLAERAFLGEIITDSDVQHELDCLFGQPYGDEIDTVGLGCTHYTFLMDAFQRLSPKDVRWLDPASAVARQVGTVLQTVSYGAEAAQKGRFLMTRLPHTAPGLEAAAARLGFKGWELLTVPAPLMTITES</sequence>
<evidence type="ECO:0000256" key="4">
    <source>
        <dbReference type="ARBA" id="ARBA00022984"/>
    </source>
</evidence>